<keyword evidence="6" id="KW-1185">Reference proteome</keyword>
<dbReference type="GO" id="GO:0005524">
    <property type="term" value="F:ATP binding"/>
    <property type="evidence" value="ECO:0007669"/>
    <property type="project" value="UniProtKB-KW"/>
</dbReference>
<dbReference type="GO" id="GO:0005829">
    <property type="term" value="C:cytosol"/>
    <property type="evidence" value="ECO:0007669"/>
    <property type="project" value="TreeGrafter"/>
</dbReference>
<dbReference type="CDD" id="cd01991">
    <property type="entry name" value="Asn_synthase_B_C"/>
    <property type="match status" value="1"/>
</dbReference>
<protein>
    <submittedName>
        <fullName evidence="5">Asparagine synthase, glutamine-hydrolyzing</fullName>
    </submittedName>
</protein>
<accession>A0A0E4C8C1</accession>
<dbReference type="Pfam" id="PF00733">
    <property type="entry name" value="Asn_synthase"/>
    <property type="match status" value="2"/>
</dbReference>
<evidence type="ECO:0000313" key="6">
    <source>
        <dbReference type="Proteomes" id="UP000045545"/>
    </source>
</evidence>
<sequence length="477" mass="53494">MSAISGIYRSSINEVHKQMANKLNHRGKGHFYWRNESATISLAGNTSSHSGFFTDGDMVLAVDGKIQNYSADDYLYPADIAALFNAKGEAFLQDLQGSFALLLADDNDNLLAARDNHGIKPLYWGRYKESLCFASEAKALSGLCQNIEAFPPGHCYYKGKLYRFHKLPQKPSPVETLDLPSTAEQIKDILFDAVAIHCNGAANMGVFLSGGLDSSILAALSCRQDTEVHTFTVGFSQSQDQFYAREVADYLGTHHHEYISDLTEIYEILPSVIYHLESFDVSLVRSAVANYLASQQAAESGVDIILMGEGADELFGGYNYLKNKNPVEQSLELNKLLAESHSMSLQRVDRMTSAYGLDVGLPFMDSRLIKLAEQIPINYKITADKTEKWILRTAFTGDLPENIIWRPKVEFSQGSGTADVLSQSIQSRISDSEFAAQKKISDKLILNSKEELYYYRIFHQYFPERELAENTCRWQPW</sequence>
<dbReference type="GO" id="GO:0004066">
    <property type="term" value="F:asparagine synthase (glutamine-hydrolyzing) activity"/>
    <property type="evidence" value="ECO:0007669"/>
    <property type="project" value="InterPro"/>
</dbReference>
<dbReference type="Gene3D" id="3.40.50.620">
    <property type="entry name" value="HUPs"/>
    <property type="match status" value="1"/>
</dbReference>
<dbReference type="Proteomes" id="UP000045545">
    <property type="component" value="Unassembled WGS sequence"/>
</dbReference>
<dbReference type="InterPro" id="IPR017932">
    <property type="entry name" value="GATase_2_dom"/>
</dbReference>
<proteinExistence type="predicted"/>
<reference evidence="5 6" key="1">
    <citation type="submission" date="2015-03" db="EMBL/GenBank/DDBJ databases">
        <authorList>
            <person name="Murphy D."/>
        </authorList>
    </citation>
    <scope>NUCLEOTIDE SEQUENCE [LARGE SCALE GENOMIC DNA]</scope>
    <source>
        <strain evidence="5 6">OL-4</strain>
    </source>
</reference>
<dbReference type="InterPro" id="IPR029055">
    <property type="entry name" value="Ntn_hydrolases_N"/>
</dbReference>
<feature type="domain" description="Glutamine amidotransferase type-2" evidence="4">
    <location>
        <begin position="2"/>
        <end position="161"/>
    </location>
</feature>
<gene>
    <name evidence="5" type="ORF">1147</name>
</gene>
<evidence type="ECO:0000313" key="5">
    <source>
        <dbReference type="EMBL" id="CFX40549.1"/>
    </source>
</evidence>
<dbReference type="EMBL" id="CGIH01000020">
    <property type="protein sequence ID" value="CFX40549.1"/>
    <property type="molecule type" value="Genomic_DNA"/>
</dbReference>
<dbReference type="OrthoDB" id="9763290at2"/>
<dbReference type="STRING" id="690567.1147"/>
<dbReference type="InterPro" id="IPR001962">
    <property type="entry name" value="Asn_synthase"/>
</dbReference>
<keyword evidence="2" id="KW-0547">Nucleotide-binding</keyword>
<evidence type="ECO:0000256" key="3">
    <source>
        <dbReference type="ARBA" id="ARBA00022840"/>
    </source>
</evidence>
<dbReference type="Gene3D" id="3.60.20.10">
    <property type="entry name" value="Glutamine Phosphoribosylpyrophosphate, subunit 1, domain 1"/>
    <property type="match status" value="1"/>
</dbReference>
<keyword evidence="1" id="KW-0436">Ligase</keyword>
<dbReference type="InterPro" id="IPR014729">
    <property type="entry name" value="Rossmann-like_a/b/a_fold"/>
</dbReference>
<dbReference type="GO" id="GO:0006529">
    <property type="term" value="P:asparagine biosynthetic process"/>
    <property type="evidence" value="ECO:0007669"/>
    <property type="project" value="InterPro"/>
</dbReference>
<organism evidence="5 6">
    <name type="scientific">Syntrophomonas zehnderi OL-4</name>
    <dbReference type="NCBI Taxonomy" id="690567"/>
    <lineage>
        <taxon>Bacteria</taxon>
        <taxon>Bacillati</taxon>
        <taxon>Bacillota</taxon>
        <taxon>Clostridia</taxon>
        <taxon>Eubacteriales</taxon>
        <taxon>Syntrophomonadaceae</taxon>
        <taxon>Syntrophomonas</taxon>
    </lineage>
</organism>
<dbReference type="InterPro" id="IPR050795">
    <property type="entry name" value="Asn_Synthetase"/>
</dbReference>
<name>A0A0E4C8C1_9FIRM</name>
<evidence type="ECO:0000259" key="4">
    <source>
        <dbReference type="PROSITE" id="PS51278"/>
    </source>
</evidence>
<dbReference type="RefSeq" id="WP_052729618.1">
    <property type="nucleotide sequence ID" value="NZ_CGIH01000020.1"/>
</dbReference>
<dbReference type="Pfam" id="PF13537">
    <property type="entry name" value="GATase_7"/>
    <property type="match status" value="1"/>
</dbReference>
<dbReference type="SUPFAM" id="SSF52402">
    <property type="entry name" value="Adenine nucleotide alpha hydrolases-like"/>
    <property type="match status" value="1"/>
</dbReference>
<dbReference type="SUPFAM" id="SSF56235">
    <property type="entry name" value="N-terminal nucleophile aminohydrolases (Ntn hydrolases)"/>
    <property type="match status" value="1"/>
</dbReference>
<dbReference type="PROSITE" id="PS51278">
    <property type="entry name" value="GATASE_TYPE_2"/>
    <property type="match status" value="1"/>
</dbReference>
<evidence type="ECO:0000256" key="2">
    <source>
        <dbReference type="ARBA" id="ARBA00022741"/>
    </source>
</evidence>
<dbReference type="PANTHER" id="PTHR11772:SF2">
    <property type="entry name" value="ASPARAGINE SYNTHETASE [GLUTAMINE-HYDROLYZING]"/>
    <property type="match status" value="1"/>
</dbReference>
<dbReference type="PANTHER" id="PTHR11772">
    <property type="entry name" value="ASPARAGINE SYNTHETASE"/>
    <property type="match status" value="1"/>
</dbReference>
<dbReference type="AlphaFoldDB" id="A0A0E4C8C1"/>
<keyword evidence="3" id="KW-0067">ATP-binding</keyword>
<evidence type="ECO:0000256" key="1">
    <source>
        <dbReference type="ARBA" id="ARBA00022598"/>
    </source>
</evidence>